<gene>
    <name evidence="1" type="ORF">WOSG25_041370</name>
</gene>
<dbReference type="STRING" id="1329250.WOSG25_041370"/>
<evidence type="ECO:0000313" key="2">
    <source>
        <dbReference type="Proteomes" id="UP000030643"/>
    </source>
</evidence>
<organism evidence="1 2">
    <name type="scientific">Weissella oryzae (strain DSM 25784 / JCM 18191 / LMG 30913 / SG25)</name>
    <dbReference type="NCBI Taxonomy" id="1329250"/>
    <lineage>
        <taxon>Bacteria</taxon>
        <taxon>Bacillati</taxon>
        <taxon>Bacillota</taxon>
        <taxon>Bacilli</taxon>
        <taxon>Lactobacillales</taxon>
        <taxon>Lactobacillaceae</taxon>
        <taxon>Weissella</taxon>
    </lineage>
</organism>
<name>A0A069D042_WEIOS</name>
<dbReference type="OrthoDB" id="2149794at2"/>
<evidence type="ECO:0000313" key="1">
    <source>
        <dbReference type="EMBL" id="GAK30696.1"/>
    </source>
</evidence>
<reference evidence="2" key="1">
    <citation type="journal article" date="2014" name="Genome Announc.">
        <title>Draft genome sequence of Weissella oryzae SG25T, isolated from fermented rice grains.</title>
        <authorList>
            <person name="Tanizawa Y."/>
            <person name="Fujisawa T."/>
            <person name="Mochizuki T."/>
            <person name="Kaminuma E."/>
            <person name="Suzuki Y."/>
            <person name="Nakamura Y."/>
            <person name="Tohno M."/>
        </authorList>
    </citation>
    <scope>NUCLEOTIDE SEQUENCE [LARGE SCALE GENOMIC DNA]</scope>
    <source>
        <strain evidence="2">DSM 25784 / JCM 18191 / LMG 30913 / SG25</strain>
    </source>
</reference>
<keyword evidence="2" id="KW-1185">Reference proteome</keyword>
<dbReference type="AlphaFoldDB" id="A0A069D042"/>
<sequence length="132" mass="15488">MNKIKDWILDDILNSINKLGFCVETAEIETLHACTDNTRELIIYNPDLASLYELSEEYIHALKHHHRRNPEYDFRNPDEAEAHDLALDYLLERWCSYECPNNWLFFMEAMGTPAYLQDSIIDKLTALAGTFF</sequence>
<dbReference type="EMBL" id="DF820487">
    <property type="protein sequence ID" value="GAK30696.1"/>
    <property type="molecule type" value="Genomic_DNA"/>
</dbReference>
<proteinExistence type="predicted"/>
<protein>
    <submittedName>
        <fullName evidence="1">Uncharacterized protein</fullName>
    </submittedName>
</protein>
<dbReference type="Proteomes" id="UP000030643">
    <property type="component" value="Unassembled WGS sequence"/>
</dbReference>
<dbReference type="RefSeq" id="WP_027698785.1">
    <property type="nucleotide sequence ID" value="NZ_DF820487.1"/>
</dbReference>
<accession>A0A069D042</accession>